<comment type="similarity">
    <text evidence="3">Belongs to the peptidase S54 family.</text>
</comment>
<dbReference type="SUPFAM" id="SSF47473">
    <property type="entry name" value="EF-hand"/>
    <property type="match status" value="1"/>
</dbReference>
<dbReference type="GO" id="GO:0005509">
    <property type="term" value="F:calcium ion binding"/>
    <property type="evidence" value="ECO:0007669"/>
    <property type="project" value="InterPro"/>
</dbReference>
<protein>
    <recommendedName>
        <fullName evidence="4">rhomboid protease</fullName>
        <ecNumber evidence="4">3.4.21.105</ecNumber>
    </recommendedName>
</protein>
<feature type="transmembrane region" description="Helical" evidence="11">
    <location>
        <begin position="188"/>
        <end position="210"/>
    </location>
</feature>
<dbReference type="InterPro" id="IPR022764">
    <property type="entry name" value="Peptidase_S54_rhomboid_dom"/>
</dbReference>
<evidence type="ECO:0000259" key="12">
    <source>
        <dbReference type="PROSITE" id="PS50222"/>
    </source>
</evidence>
<evidence type="ECO:0000256" key="3">
    <source>
        <dbReference type="ARBA" id="ARBA00009045"/>
    </source>
</evidence>
<dbReference type="InterPro" id="IPR051739">
    <property type="entry name" value="Rhomboid_IM_Serine_Proteases"/>
</dbReference>
<dbReference type="InterPro" id="IPR035952">
    <property type="entry name" value="Rhomboid-like_sf"/>
</dbReference>
<dbReference type="PROSITE" id="PS50222">
    <property type="entry name" value="EF_HAND_2"/>
    <property type="match status" value="2"/>
</dbReference>
<evidence type="ECO:0000256" key="10">
    <source>
        <dbReference type="ARBA" id="ARBA00023136"/>
    </source>
</evidence>
<keyword evidence="8" id="KW-0720">Serine protease</keyword>
<evidence type="ECO:0000256" key="4">
    <source>
        <dbReference type="ARBA" id="ARBA00013039"/>
    </source>
</evidence>
<keyword evidence="10 11" id="KW-0472">Membrane</keyword>
<accession>A0A2R5LKW0</accession>
<feature type="transmembrane region" description="Helical" evidence="11">
    <location>
        <begin position="222"/>
        <end position="241"/>
    </location>
</feature>
<dbReference type="EC" id="3.4.21.105" evidence="4"/>
<evidence type="ECO:0000313" key="13">
    <source>
        <dbReference type="EMBL" id="MBY10141.1"/>
    </source>
</evidence>
<dbReference type="FunFam" id="1.20.1540.10:FF:000007">
    <property type="entry name" value="Rhomboid like 2"/>
    <property type="match status" value="1"/>
</dbReference>
<dbReference type="CDD" id="cd00051">
    <property type="entry name" value="EFh"/>
    <property type="match status" value="1"/>
</dbReference>
<dbReference type="PANTHER" id="PTHR45840">
    <property type="entry name" value="RHOMBOID-RELATED PROTEIN"/>
    <property type="match status" value="1"/>
</dbReference>
<keyword evidence="5" id="KW-0645">Protease</keyword>
<dbReference type="InterPro" id="IPR002048">
    <property type="entry name" value="EF_hand_dom"/>
</dbReference>
<dbReference type="Gene3D" id="1.20.1540.10">
    <property type="entry name" value="Rhomboid-like"/>
    <property type="match status" value="1"/>
</dbReference>
<reference evidence="13" key="1">
    <citation type="submission" date="2018-03" db="EMBL/GenBank/DDBJ databases">
        <title>The relapsing fever spirochete Borrelia turicatae persists in the highly oxidative environment of its soft-bodied tick vector.</title>
        <authorList>
            <person name="Bourret T.J."/>
            <person name="Boyle W.K."/>
            <person name="Valenzuela J.G."/>
            <person name="Oliveira F."/>
            <person name="Lopez J.E."/>
        </authorList>
    </citation>
    <scope>NUCLEOTIDE SEQUENCE</scope>
    <source>
        <strain evidence="13">Kansas strain/isolate</strain>
        <tissue evidence="13">Salivary glands</tissue>
    </source>
</reference>
<dbReference type="PANTHER" id="PTHR45840:SF2">
    <property type="entry name" value="PROTEIN RHOMBOID-RELATED"/>
    <property type="match status" value="1"/>
</dbReference>
<dbReference type="EMBL" id="GGLE01006015">
    <property type="protein sequence ID" value="MBY10141.1"/>
    <property type="molecule type" value="Transcribed_RNA"/>
</dbReference>
<feature type="domain" description="EF-hand" evidence="12">
    <location>
        <begin position="24"/>
        <end position="59"/>
    </location>
</feature>
<dbReference type="SMART" id="SM00054">
    <property type="entry name" value="EFh"/>
    <property type="match status" value="2"/>
</dbReference>
<feature type="transmembrane region" description="Helical" evidence="11">
    <location>
        <begin position="247"/>
        <end position="270"/>
    </location>
</feature>
<organism evidence="13">
    <name type="scientific">Ornithodoros turicata</name>
    <dbReference type="NCBI Taxonomy" id="34597"/>
    <lineage>
        <taxon>Eukaryota</taxon>
        <taxon>Metazoa</taxon>
        <taxon>Ecdysozoa</taxon>
        <taxon>Arthropoda</taxon>
        <taxon>Chelicerata</taxon>
        <taxon>Arachnida</taxon>
        <taxon>Acari</taxon>
        <taxon>Parasitiformes</taxon>
        <taxon>Ixodida</taxon>
        <taxon>Ixodoidea</taxon>
        <taxon>Argasidae</taxon>
        <taxon>Ornithodorinae</taxon>
        <taxon>Ornithodoros</taxon>
    </lineage>
</organism>
<name>A0A2R5LKW0_9ACAR</name>
<feature type="transmembrane region" description="Helical" evidence="11">
    <location>
        <begin position="308"/>
        <end position="328"/>
    </location>
</feature>
<feature type="domain" description="EF-hand" evidence="12">
    <location>
        <begin position="64"/>
        <end position="99"/>
    </location>
</feature>
<evidence type="ECO:0000256" key="1">
    <source>
        <dbReference type="ARBA" id="ARBA00000156"/>
    </source>
</evidence>
<evidence type="ECO:0000256" key="2">
    <source>
        <dbReference type="ARBA" id="ARBA00004141"/>
    </source>
</evidence>
<feature type="transmembrane region" description="Helical" evidence="11">
    <location>
        <begin position="140"/>
        <end position="161"/>
    </location>
</feature>
<dbReference type="Gene3D" id="1.10.238.10">
    <property type="entry name" value="EF-hand"/>
    <property type="match status" value="1"/>
</dbReference>
<dbReference type="Pfam" id="PF13499">
    <property type="entry name" value="EF-hand_7"/>
    <property type="match status" value="1"/>
</dbReference>
<evidence type="ECO:0000256" key="9">
    <source>
        <dbReference type="ARBA" id="ARBA00022989"/>
    </source>
</evidence>
<proteinExistence type="inferred from homology"/>
<feature type="transmembrane region" description="Helical" evidence="11">
    <location>
        <begin position="277"/>
        <end position="296"/>
    </location>
</feature>
<comment type="subcellular location">
    <subcellularLocation>
        <location evidence="2">Membrane</location>
        <topology evidence="2">Multi-pass membrane protein</topology>
    </subcellularLocation>
</comment>
<evidence type="ECO:0000256" key="8">
    <source>
        <dbReference type="ARBA" id="ARBA00022825"/>
    </source>
</evidence>
<dbReference type="Pfam" id="PF01694">
    <property type="entry name" value="Rhomboid"/>
    <property type="match status" value="1"/>
</dbReference>
<keyword evidence="6 11" id="KW-0812">Transmembrane</keyword>
<feature type="transmembrane region" description="Helical" evidence="11">
    <location>
        <begin position="340"/>
        <end position="362"/>
    </location>
</feature>
<dbReference type="GO" id="GO:0016020">
    <property type="term" value="C:membrane"/>
    <property type="evidence" value="ECO:0007669"/>
    <property type="project" value="UniProtKB-SubCell"/>
</dbReference>
<evidence type="ECO:0000256" key="5">
    <source>
        <dbReference type="ARBA" id="ARBA00022670"/>
    </source>
</evidence>
<comment type="catalytic activity">
    <reaction evidence="1">
        <text>Cleaves type-1 transmembrane domains using a catalytic dyad composed of serine and histidine that are contributed by different transmembrane domains.</text>
        <dbReference type="EC" id="3.4.21.105"/>
    </reaction>
</comment>
<keyword evidence="7" id="KW-0378">Hydrolase</keyword>
<dbReference type="GO" id="GO:0006508">
    <property type="term" value="P:proteolysis"/>
    <property type="evidence" value="ECO:0007669"/>
    <property type="project" value="UniProtKB-KW"/>
</dbReference>
<sequence>MAQQMESGRKYWRHGHGRESEILELERQWKPIFDKYDADRDGQIPLEDIHALLHQGNTDLAQDIPKGVLDEIVERADWDNNGMLSYQEFKSMVNAHDLGEHKPRFHALVRYAARAVVPTRQRATVVRRYMDEYSCMPPPIFVMLVSLIEVIVFVYYCIVLNEITATGPVPAESPLIYNPKRRKEAWRFLTYMLIHVGGYHMFFNLIIQLILGIPLEMVHKWWRILIVYILGVIAGSLGSSISDPGVFLAGASGGVYSLLAAHLATVILNFKEMDFGWLRLVSLLIFAATDIGVAVYGRYYEEREQNRVSYAAHLAGALAGLMVGIMFLRNLVVHKWEVVLGRVLFAVFLVLMIAAVLFNAFYPEYFPPPVV</sequence>
<dbReference type="GO" id="GO:0004252">
    <property type="term" value="F:serine-type endopeptidase activity"/>
    <property type="evidence" value="ECO:0007669"/>
    <property type="project" value="InterPro"/>
</dbReference>
<evidence type="ECO:0000256" key="11">
    <source>
        <dbReference type="SAM" id="Phobius"/>
    </source>
</evidence>
<dbReference type="SUPFAM" id="SSF144091">
    <property type="entry name" value="Rhomboid-like"/>
    <property type="match status" value="1"/>
</dbReference>
<keyword evidence="9 11" id="KW-1133">Transmembrane helix</keyword>
<evidence type="ECO:0000256" key="6">
    <source>
        <dbReference type="ARBA" id="ARBA00022692"/>
    </source>
</evidence>
<evidence type="ECO:0000256" key="7">
    <source>
        <dbReference type="ARBA" id="ARBA00022801"/>
    </source>
</evidence>
<dbReference type="AlphaFoldDB" id="A0A2R5LKW0"/>
<dbReference type="InterPro" id="IPR011992">
    <property type="entry name" value="EF-hand-dom_pair"/>
</dbReference>